<proteinExistence type="predicted"/>
<evidence type="ECO:0000313" key="2">
    <source>
        <dbReference type="Proteomes" id="UP000215002"/>
    </source>
</evidence>
<dbReference type="PANTHER" id="PTHR39186:SF1">
    <property type="entry name" value="DUF2071 DOMAIN-CONTAINING PROTEIN"/>
    <property type="match status" value="1"/>
</dbReference>
<gene>
    <name evidence="1" type="ORF">MuYL_1411</name>
</gene>
<dbReference type="InterPro" id="IPR018644">
    <property type="entry name" value="DUF2071"/>
</dbReference>
<dbReference type="OrthoDB" id="1421826at2"/>
<sequence>MGKHKFLEAQWNDLLMLNYEVDPEILIPYLPPATVLDLWQGKALVSIVGFMFNQTRVLGVKWPFHVNFEEVNLRFYVKHFDGEKWKRGAVFVSEIVPKSIIAFIANNLYKEHYRAMLMRHSKTNAPDNHTNFLYEWKWKGKWNKLGATVSNAYTSIPPNSPEEFIFEHYWGYNKLTDTKTMQYQVEHVSWQIAKVKDYVFDADIATLYGKEFVPFLSQKPHSAFFAKGSDISVRIGEKLVIDPELPVSPVL</sequence>
<keyword evidence="2" id="KW-1185">Reference proteome</keyword>
<dbReference type="KEGG" id="muc:MuYL_1411"/>
<dbReference type="RefSeq" id="WP_094569782.1">
    <property type="nucleotide sequence ID" value="NZ_CP022743.1"/>
</dbReference>
<evidence type="ECO:0008006" key="3">
    <source>
        <dbReference type="Google" id="ProtNLM"/>
    </source>
</evidence>
<reference evidence="1 2" key="1">
    <citation type="submission" date="2017-08" db="EMBL/GenBank/DDBJ databases">
        <title>Complete genome sequence of Mucilaginibacter sp. strain BJC16-A31.</title>
        <authorList>
            <consortium name="Henan University of Science and Technology"/>
            <person name="You X."/>
        </authorList>
    </citation>
    <scope>NUCLEOTIDE SEQUENCE [LARGE SCALE GENOMIC DNA]</scope>
    <source>
        <strain evidence="1 2">BJC16-A31</strain>
    </source>
</reference>
<organism evidence="1 2">
    <name type="scientific">Mucilaginibacter xinganensis</name>
    <dbReference type="NCBI Taxonomy" id="1234841"/>
    <lineage>
        <taxon>Bacteria</taxon>
        <taxon>Pseudomonadati</taxon>
        <taxon>Bacteroidota</taxon>
        <taxon>Sphingobacteriia</taxon>
        <taxon>Sphingobacteriales</taxon>
        <taxon>Sphingobacteriaceae</taxon>
        <taxon>Mucilaginibacter</taxon>
    </lineage>
</organism>
<accession>A0A223NTT5</accession>
<protein>
    <recommendedName>
        <fullName evidence="3">DUF2071 domain-containing protein</fullName>
    </recommendedName>
</protein>
<evidence type="ECO:0000313" key="1">
    <source>
        <dbReference type="EMBL" id="ASU33309.1"/>
    </source>
</evidence>
<dbReference type="Pfam" id="PF09844">
    <property type="entry name" value="DUF2071"/>
    <property type="match status" value="1"/>
</dbReference>
<dbReference type="EMBL" id="CP022743">
    <property type="protein sequence ID" value="ASU33309.1"/>
    <property type="molecule type" value="Genomic_DNA"/>
</dbReference>
<dbReference type="PANTHER" id="PTHR39186">
    <property type="entry name" value="DUF2071 FAMILY PROTEIN"/>
    <property type="match status" value="1"/>
</dbReference>
<name>A0A223NTT5_9SPHI</name>
<dbReference type="Proteomes" id="UP000215002">
    <property type="component" value="Chromosome"/>
</dbReference>
<dbReference type="AlphaFoldDB" id="A0A223NTT5"/>